<name>A0A645H8H0_9ZZZZ</name>
<organism evidence="1">
    <name type="scientific">bioreactor metagenome</name>
    <dbReference type="NCBI Taxonomy" id="1076179"/>
    <lineage>
        <taxon>unclassified sequences</taxon>
        <taxon>metagenomes</taxon>
        <taxon>ecological metagenomes</taxon>
    </lineage>
</organism>
<proteinExistence type="predicted"/>
<dbReference type="EMBL" id="VSSQ01083897">
    <property type="protein sequence ID" value="MPN32083.1"/>
    <property type="molecule type" value="Genomic_DNA"/>
</dbReference>
<dbReference type="SUPFAM" id="SSF54171">
    <property type="entry name" value="DNA-binding domain"/>
    <property type="match status" value="1"/>
</dbReference>
<accession>A0A645H8H0</accession>
<evidence type="ECO:0008006" key="2">
    <source>
        <dbReference type="Google" id="ProtNLM"/>
    </source>
</evidence>
<reference evidence="1" key="1">
    <citation type="submission" date="2019-08" db="EMBL/GenBank/DDBJ databases">
        <authorList>
            <person name="Kucharzyk K."/>
            <person name="Murdoch R.W."/>
            <person name="Higgins S."/>
            <person name="Loffler F."/>
        </authorList>
    </citation>
    <scope>NUCLEOTIDE SEQUENCE</scope>
</reference>
<evidence type="ECO:0000313" key="1">
    <source>
        <dbReference type="EMBL" id="MPN32083.1"/>
    </source>
</evidence>
<sequence length="161" mass="18483">MFVRCYDENALKRRPSYHGCSVSPKWHNFQDFGGWYDDNYINEYQLDKDVLVKGNKVYSPDFCAYVPMDINLLFSPCGHENGLPAGVKKCLGNTKKKLYTATVSIANEKIWLGNYGTPEEAFNAYKIAKEKNIKEVAKKWKGKISDKVYNAMINYVVDIDD</sequence>
<dbReference type="GO" id="GO:0003677">
    <property type="term" value="F:DNA binding"/>
    <property type="evidence" value="ECO:0007669"/>
    <property type="project" value="InterPro"/>
</dbReference>
<dbReference type="InterPro" id="IPR016177">
    <property type="entry name" value="DNA-bd_dom_sf"/>
</dbReference>
<dbReference type="AlphaFoldDB" id="A0A645H8H0"/>
<comment type="caution">
    <text evidence="1">The sequence shown here is derived from an EMBL/GenBank/DDBJ whole genome shotgun (WGS) entry which is preliminary data.</text>
</comment>
<gene>
    <name evidence="1" type="ORF">SDC9_179559</name>
</gene>
<protein>
    <recommendedName>
        <fullName evidence="2">AP2/ERF domain-containing protein</fullName>
    </recommendedName>
</protein>